<evidence type="ECO:0000313" key="2">
    <source>
        <dbReference type="Proteomes" id="UP001230649"/>
    </source>
</evidence>
<gene>
    <name evidence="1" type="ORF">QFC20_003099</name>
</gene>
<organism evidence="1 2">
    <name type="scientific">Naganishia adeliensis</name>
    <dbReference type="NCBI Taxonomy" id="92952"/>
    <lineage>
        <taxon>Eukaryota</taxon>
        <taxon>Fungi</taxon>
        <taxon>Dikarya</taxon>
        <taxon>Basidiomycota</taxon>
        <taxon>Agaricomycotina</taxon>
        <taxon>Tremellomycetes</taxon>
        <taxon>Filobasidiales</taxon>
        <taxon>Filobasidiaceae</taxon>
        <taxon>Naganishia</taxon>
    </lineage>
</organism>
<keyword evidence="2" id="KW-1185">Reference proteome</keyword>
<dbReference type="Proteomes" id="UP001230649">
    <property type="component" value="Unassembled WGS sequence"/>
</dbReference>
<evidence type="ECO:0000313" key="1">
    <source>
        <dbReference type="EMBL" id="KAJ9110025.1"/>
    </source>
</evidence>
<dbReference type="EMBL" id="JASBWS010000026">
    <property type="protein sequence ID" value="KAJ9110025.1"/>
    <property type="molecule type" value="Genomic_DNA"/>
</dbReference>
<accession>A0ACC2WFU7</accession>
<reference evidence="1" key="1">
    <citation type="submission" date="2023-04" db="EMBL/GenBank/DDBJ databases">
        <title>Draft Genome sequencing of Naganishia species isolated from polar environments using Oxford Nanopore Technology.</title>
        <authorList>
            <person name="Leo P."/>
            <person name="Venkateswaran K."/>
        </authorList>
    </citation>
    <scope>NUCLEOTIDE SEQUENCE</scope>
    <source>
        <strain evidence="1">MNA-CCFEE 5262</strain>
    </source>
</reference>
<sequence length="343" mass="37672">MSDAEASTSTAPAKPTARARPQSTRKRSSTPEKPTFDTSLPDLAAGSAVIRPTAKATLTTPTVQGTKRLREDREKDRQRSEMEYRASEALKGVSEQAEFVTRSADWDLTNDERGPAGGAIKRPRLDEDGNLLPSDGLYRGKAGYAEYVRPDERTSNKMRAGPQKASSNIRSITVVDYQPDVCKDYKETGFCGYGDSCKFLHDRGDYLAGWQLDKLAVNPVTGEAAADDSDDDEEVPFACLICRKPFTDPVVTKCGHYFCMNCAVERFRKTPKCYACGAPTGGMFNKAEKILQKMAERNQAKQESRRLDAFGNPKSEHGDSDAESEEGIQFEGDEGEGDATDSE</sequence>
<protein>
    <submittedName>
        <fullName evidence="1">Uncharacterized protein</fullName>
    </submittedName>
</protein>
<proteinExistence type="predicted"/>
<name>A0ACC2WFU7_9TREE</name>
<comment type="caution">
    <text evidence="1">The sequence shown here is derived from an EMBL/GenBank/DDBJ whole genome shotgun (WGS) entry which is preliminary data.</text>
</comment>